<sequence length="224" mass="24659">MKLQLLALSAYLSFAAALTTIRGSISPSQQLPNPSVLPADTTITLTTSGAQYYTRLRADNTFVFRNVSEGSYLLDTACSTHHFAPLRVDVARDGEVKVAQTFRGNPWSNVGEKKGVPIELQPVKAAEYYVTREGFNPMKMLGSPMILIAIFSVISMMFLPKLMDKMDPEFMAELEEQKKKRAATAQNQPNPLANFDMASFLAGRSKPSSPAPPAQEQERGGKRK</sequence>
<protein>
    <recommendedName>
        <fullName evidence="9">ER membrane protein complex subunit 7 beta-sandwich domain-containing protein</fullName>
    </recommendedName>
</protein>
<evidence type="ECO:0000256" key="8">
    <source>
        <dbReference type="SAM" id="SignalP"/>
    </source>
</evidence>
<dbReference type="EMBL" id="VXIS01000248">
    <property type="protein sequence ID" value="KAA8895704.1"/>
    <property type="molecule type" value="Genomic_DNA"/>
</dbReference>
<evidence type="ECO:0000256" key="2">
    <source>
        <dbReference type="ARBA" id="ARBA00022692"/>
    </source>
</evidence>
<dbReference type="OrthoDB" id="27095at2759"/>
<organism evidence="10 11">
    <name type="scientific">Sphaerosporella brunnea</name>
    <dbReference type="NCBI Taxonomy" id="1250544"/>
    <lineage>
        <taxon>Eukaryota</taxon>
        <taxon>Fungi</taxon>
        <taxon>Dikarya</taxon>
        <taxon>Ascomycota</taxon>
        <taxon>Pezizomycotina</taxon>
        <taxon>Pezizomycetes</taxon>
        <taxon>Pezizales</taxon>
        <taxon>Pyronemataceae</taxon>
        <taxon>Sphaerosporella</taxon>
    </lineage>
</organism>
<evidence type="ECO:0000256" key="3">
    <source>
        <dbReference type="ARBA" id="ARBA00022729"/>
    </source>
</evidence>
<keyword evidence="4 7" id="KW-1133">Transmembrane helix</keyword>
<feature type="chain" id="PRO_5023921844" description="ER membrane protein complex subunit 7 beta-sandwich domain-containing protein" evidence="8">
    <location>
        <begin position="18"/>
        <end position="224"/>
    </location>
</feature>
<dbReference type="InterPro" id="IPR039163">
    <property type="entry name" value="EMC7"/>
</dbReference>
<reference evidence="10 11" key="1">
    <citation type="submission" date="2019-09" db="EMBL/GenBank/DDBJ databases">
        <title>Draft genome of the ectomycorrhizal ascomycete Sphaerosporella brunnea.</title>
        <authorList>
            <consortium name="DOE Joint Genome Institute"/>
            <person name="Benucci G.M."/>
            <person name="Marozzi G."/>
            <person name="Antonielli L."/>
            <person name="Sanchez S."/>
            <person name="Marco P."/>
            <person name="Wang X."/>
            <person name="Falini L.B."/>
            <person name="Barry K."/>
            <person name="Haridas S."/>
            <person name="Lipzen A."/>
            <person name="Labutti K."/>
            <person name="Grigoriev I.V."/>
            <person name="Murat C."/>
            <person name="Martin F."/>
            <person name="Albertini E."/>
            <person name="Donnini D."/>
            <person name="Bonito G."/>
        </authorList>
    </citation>
    <scope>NUCLEOTIDE SEQUENCE [LARGE SCALE GENOMIC DNA]</scope>
    <source>
        <strain evidence="10 11">Sb_GMNB300</strain>
    </source>
</reference>
<dbReference type="InterPro" id="IPR019008">
    <property type="entry name" value="Beta_sandwich_EMC7"/>
</dbReference>
<accession>A0A5J5EKI3</accession>
<feature type="region of interest" description="Disordered" evidence="6">
    <location>
        <begin position="177"/>
        <end position="224"/>
    </location>
</feature>
<proteinExistence type="predicted"/>
<dbReference type="PANTHER" id="PTHR13605:SF4">
    <property type="entry name" value="ER MEMBRANE PROTEIN COMPLEX SUBUNIT 7"/>
    <property type="match status" value="1"/>
</dbReference>
<evidence type="ECO:0000259" key="9">
    <source>
        <dbReference type="Pfam" id="PF09430"/>
    </source>
</evidence>
<dbReference type="InParanoid" id="A0A5J5EKI3"/>
<gene>
    <name evidence="10" type="ORF">FN846DRAFT_784668</name>
</gene>
<keyword evidence="11" id="KW-1185">Reference proteome</keyword>
<evidence type="ECO:0000256" key="1">
    <source>
        <dbReference type="ARBA" id="ARBA00004167"/>
    </source>
</evidence>
<evidence type="ECO:0000313" key="11">
    <source>
        <dbReference type="Proteomes" id="UP000326924"/>
    </source>
</evidence>
<evidence type="ECO:0000256" key="6">
    <source>
        <dbReference type="SAM" id="MobiDB-lite"/>
    </source>
</evidence>
<evidence type="ECO:0000256" key="4">
    <source>
        <dbReference type="ARBA" id="ARBA00022989"/>
    </source>
</evidence>
<evidence type="ECO:0000256" key="5">
    <source>
        <dbReference type="ARBA" id="ARBA00023136"/>
    </source>
</evidence>
<dbReference type="GO" id="GO:0072546">
    <property type="term" value="C:EMC complex"/>
    <property type="evidence" value="ECO:0007669"/>
    <property type="project" value="TreeGrafter"/>
</dbReference>
<keyword evidence="2 7" id="KW-0812">Transmembrane</keyword>
<dbReference type="PANTHER" id="PTHR13605">
    <property type="entry name" value="ER MEMBRANE PROTEIN COMPLEX SUBUNIT 7"/>
    <property type="match status" value="1"/>
</dbReference>
<comment type="caution">
    <text evidence="10">The sequence shown here is derived from an EMBL/GenBank/DDBJ whole genome shotgun (WGS) entry which is preliminary data.</text>
</comment>
<keyword evidence="3 8" id="KW-0732">Signal</keyword>
<keyword evidence="5 7" id="KW-0472">Membrane</keyword>
<evidence type="ECO:0000256" key="7">
    <source>
        <dbReference type="SAM" id="Phobius"/>
    </source>
</evidence>
<dbReference type="Pfam" id="PF09430">
    <property type="entry name" value="EMC7_beta-sandw"/>
    <property type="match status" value="1"/>
</dbReference>
<comment type="subcellular location">
    <subcellularLocation>
        <location evidence="1">Membrane</location>
        <topology evidence="1">Single-pass membrane protein</topology>
    </subcellularLocation>
</comment>
<name>A0A5J5EKI3_9PEZI</name>
<feature type="signal peptide" evidence="8">
    <location>
        <begin position="1"/>
        <end position="17"/>
    </location>
</feature>
<dbReference type="AlphaFoldDB" id="A0A5J5EKI3"/>
<feature type="transmembrane region" description="Helical" evidence="7">
    <location>
        <begin position="140"/>
        <end position="159"/>
    </location>
</feature>
<dbReference type="Proteomes" id="UP000326924">
    <property type="component" value="Unassembled WGS sequence"/>
</dbReference>
<feature type="domain" description="ER membrane protein complex subunit 7 beta-sandwich" evidence="9">
    <location>
        <begin position="33"/>
        <end position="148"/>
    </location>
</feature>
<evidence type="ECO:0000313" key="10">
    <source>
        <dbReference type="EMBL" id="KAA8895704.1"/>
    </source>
</evidence>